<accession>A0A0F9ELR2</accession>
<evidence type="ECO:0008006" key="2">
    <source>
        <dbReference type="Google" id="ProtNLM"/>
    </source>
</evidence>
<dbReference type="Pfam" id="PF25209">
    <property type="entry name" value="Phage_capsid_4"/>
    <property type="match status" value="1"/>
</dbReference>
<comment type="caution">
    <text evidence="1">The sequence shown here is derived from an EMBL/GenBank/DDBJ whole genome shotgun (WGS) entry which is preliminary data.</text>
</comment>
<name>A0A0F9ELR2_9ZZZZ</name>
<proteinExistence type="predicted"/>
<dbReference type="EMBL" id="LAZR01024460">
    <property type="protein sequence ID" value="KKL75068.1"/>
    <property type="molecule type" value="Genomic_DNA"/>
</dbReference>
<reference evidence="1" key="1">
    <citation type="journal article" date="2015" name="Nature">
        <title>Complex archaea that bridge the gap between prokaryotes and eukaryotes.</title>
        <authorList>
            <person name="Spang A."/>
            <person name="Saw J.H."/>
            <person name="Jorgensen S.L."/>
            <person name="Zaremba-Niedzwiedzka K."/>
            <person name="Martijn J."/>
            <person name="Lind A.E."/>
            <person name="van Eijk R."/>
            <person name="Schleper C."/>
            <person name="Guy L."/>
            <person name="Ettema T.J."/>
        </authorList>
    </citation>
    <scope>NUCLEOTIDE SEQUENCE</scope>
</reference>
<dbReference type="AlphaFoldDB" id="A0A0F9ELR2"/>
<sequence>MGVPHTTGAFGDLLDIRFQKIFDDNFPQLNDMLPELFNFEPNNGRIDMRFSQVSGYSDIPEFDGNVTYQAATQGYDTTITPIEFASGIQVERRLFDTDQYSIMNQRPAGLARASQRTRQKHGARQFNNAFSVDTKFYNNTEQVALCSDSHTTTVQTASTASGFDNLVTTALSATALATARIQMRGFKDAAANRGDIEPDEILFPPDLYEIAFEINASMGKVDTAENNRNVHFGRYTMKEWNYLTDTNNWFLMDSSLRGESLKWFDSVSVEFAQAEDLDTLVAKWRLYMVYGNGHLDWRWILGAQVS</sequence>
<protein>
    <recommendedName>
        <fullName evidence="2">Capsid protein</fullName>
    </recommendedName>
</protein>
<evidence type="ECO:0000313" key="1">
    <source>
        <dbReference type="EMBL" id="KKL75068.1"/>
    </source>
</evidence>
<gene>
    <name evidence="1" type="ORF">LCGC14_2058600</name>
</gene>
<organism evidence="1">
    <name type="scientific">marine sediment metagenome</name>
    <dbReference type="NCBI Taxonomy" id="412755"/>
    <lineage>
        <taxon>unclassified sequences</taxon>
        <taxon>metagenomes</taxon>
        <taxon>ecological metagenomes</taxon>
    </lineage>
</organism>